<name>A0A1Y2BHZ1_9FUNG</name>
<gene>
    <name evidence="1" type="ORF">BCR33DRAFT_770880</name>
</gene>
<comment type="caution">
    <text evidence="1">The sequence shown here is derived from an EMBL/GenBank/DDBJ whole genome shotgun (WGS) entry which is preliminary data.</text>
</comment>
<reference evidence="1 2" key="1">
    <citation type="submission" date="2016-07" db="EMBL/GenBank/DDBJ databases">
        <title>Pervasive Adenine N6-methylation of Active Genes in Fungi.</title>
        <authorList>
            <consortium name="DOE Joint Genome Institute"/>
            <person name="Mondo S.J."/>
            <person name="Dannebaum R.O."/>
            <person name="Kuo R.C."/>
            <person name="Labutti K."/>
            <person name="Haridas S."/>
            <person name="Kuo A."/>
            <person name="Salamov A."/>
            <person name="Ahrendt S.R."/>
            <person name="Lipzen A."/>
            <person name="Sullivan W."/>
            <person name="Andreopoulos W.B."/>
            <person name="Clum A."/>
            <person name="Lindquist E."/>
            <person name="Daum C."/>
            <person name="Ramamoorthy G.K."/>
            <person name="Gryganskyi A."/>
            <person name="Culley D."/>
            <person name="Magnuson J.K."/>
            <person name="James T.Y."/>
            <person name="O'Malley M.A."/>
            <person name="Stajich J.E."/>
            <person name="Spatafora J.W."/>
            <person name="Visel A."/>
            <person name="Grigoriev I.V."/>
        </authorList>
    </citation>
    <scope>NUCLEOTIDE SEQUENCE [LARGE SCALE GENOMIC DNA]</scope>
    <source>
        <strain evidence="1 2">JEL800</strain>
    </source>
</reference>
<dbReference type="EMBL" id="MCGO01000063">
    <property type="protein sequence ID" value="ORY34411.1"/>
    <property type="molecule type" value="Genomic_DNA"/>
</dbReference>
<sequence>MDRRHKAERVRVEVGLLGSDFDEDMEEKSSQKEDGLNSWHRMTKITTEEGWFGYNVCFCTTVILILRLNSSFVIPDFIPRLGQQSNNIDPAAAHLAVILPAIQLHEDIRRDLENEERVTRINEEIEEFRQSQEVQEPVEYPRSI</sequence>
<evidence type="ECO:0000313" key="1">
    <source>
        <dbReference type="EMBL" id="ORY34411.1"/>
    </source>
</evidence>
<proteinExistence type="predicted"/>
<evidence type="ECO:0000313" key="2">
    <source>
        <dbReference type="Proteomes" id="UP000193642"/>
    </source>
</evidence>
<dbReference type="AlphaFoldDB" id="A0A1Y2BHZ1"/>
<protein>
    <submittedName>
        <fullName evidence="1">Uncharacterized protein</fullName>
    </submittedName>
</protein>
<accession>A0A1Y2BHZ1</accession>
<keyword evidence="2" id="KW-1185">Reference proteome</keyword>
<organism evidence="1 2">
    <name type="scientific">Rhizoclosmatium globosum</name>
    <dbReference type="NCBI Taxonomy" id="329046"/>
    <lineage>
        <taxon>Eukaryota</taxon>
        <taxon>Fungi</taxon>
        <taxon>Fungi incertae sedis</taxon>
        <taxon>Chytridiomycota</taxon>
        <taxon>Chytridiomycota incertae sedis</taxon>
        <taxon>Chytridiomycetes</taxon>
        <taxon>Chytridiales</taxon>
        <taxon>Chytriomycetaceae</taxon>
        <taxon>Rhizoclosmatium</taxon>
    </lineage>
</organism>
<dbReference type="Proteomes" id="UP000193642">
    <property type="component" value="Unassembled WGS sequence"/>
</dbReference>